<evidence type="ECO:0000313" key="3">
    <source>
        <dbReference type="Proteomes" id="UP001295423"/>
    </source>
</evidence>
<feature type="signal peptide" evidence="1">
    <location>
        <begin position="1"/>
        <end position="19"/>
    </location>
</feature>
<comment type="caution">
    <text evidence="2">The sequence shown here is derived from an EMBL/GenBank/DDBJ whole genome shotgun (WGS) entry which is preliminary data.</text>
</comment>
<name>A0AAD2FMS9_9STRA</name>
<keyword evidence="1" id="KW-0732">Signal</keyword>
<dbReference type="AlphaFoldDB" id="A0AAD2FMS9"/>
<dbReference type="EMBL" id="CAKOGP040001712">
    <property type="protein sequence ID" value="CAJ1946532.1"/>
    <property type="molecule type" value="Genomic_DNA"/>
</dbReference>
<accession>A0AAD2FMS9</accession>
<gene>
    <name evidence="2" type="ORF">CYCCA115_LOCUS10673</name>
</gene>
<proteinExistence type="predicted"/>
<feature type="chain" id="PRO_5042131601" evidence="1">
    <location>
        <begin position="20"/>
        <end position="202"/>
    </location>
</feature>
<dbReference type="Proteomes" id="UP001295423">
    <property type="component" value="Unassembled WGS sequence"/>
</dbReference>
<reference evidence="2" key="1">
    <citation type="submission" date="2023-08" db="EMBL/GenBank/DDBJ databases">
        <authorList>
            <person name="Audoor S."/>
            <person name="Bilcke G."/>
        </authorList>
    </citation>
    <scope>NUCLEOTIDE SEQUENCE</scope>
</reference>
<keyword evidence="3" id="KW-1185">Reference proteome</keyword>
<evidence type="ECO:0000313" key="2">
    <source>
        <dbReference type="EMBL" id="CAJ1946532.1"/>
    </source>
</evidence>
<evidence type="ECO:0000256" key="1">
    <source>
        <dbReference type="SAM" id="SignalP"/>
    </source>
</evidence>
<protein>
    <submittedName>
        <fullName evidence="2">Uncharacterized protein</fullName>
    </submittedName>
</protein>
<sequence>MVTSLTIIFLIVTSPDILSESPSSAIWRNFPRRVKGMLEQQIPLLKGRMTERSAAAFVLILSIVCVRSLNTQKHSTDSIQTLSSCRIEYEILKKYYELGFEDGSGGNSRGASMILQNDSNAKEIVSSFDSEIVDSSLLEKFASISRFASIVYLYQSIAELGIDQTTDLFSFGQLAANLQHHTKLWKKCVLSLCLYNILRDYL</sequence>
<organism evidence="2 3">
    <name type="scientific">Cylindrotheca closterium</name>
    <dbReference type="NCBI Taxonomy" id="2856"/>
    <lineage>
        <taxon>Eukaryota</taxon>
        <taxon>Sar</taxon>
        <taxon>Stramenopiles</taxon>
        <taxon>Ochrophyta</taxon>
        <taxon>Bacillariophyta</taxon>
        <taxon>Bacillariophyceae</taxon>
        <taxon>Bacillariophycidae</taxon>
        <taxon>Bacillariales</taxon>
        <taxon>Bacillariaceae</taxon>
        <taxon>Cylindrotheca</taxon>
    </lineage>
</organism>